<sequence>MRQKRKFFYIFFTVLCGLAAGILFSVSSSVLAAGTGDSSSAVCNAEVNSNGACDGSTCQAGCCNGEATVSCTTANTASKNDSMAAVGLAAAIGVAAAAVIGFFLLHHKKVR</sequence>
<evidence type="ECO:0000256" key="2">
    <source>
        <dbReference type="SAM" id="SignalP"/>
    </source>
</evidence>
<feature type="transmembrane region" description="Helical" evidence="1">
    <location>
        <begin position="83"/>
        <end position="105"/>
    </location>
</feature>
<reference evidence="3 4" key="1">
    <citation type="submission" date="2010-12" db="EMBL/GenBank/DDBJ databases">
        <title>Complete sequence of Ethanoligenens harbinense YUAN-3.</title>
        <authorList>
            <person name="Lucas S."/>
            <person name="Copeland A."/>
            <person name="Lapidus A."/>
            <person name="Cheng J.-F."/>
            <person name="Bruce D."/>
            <person name="Goodwin L."/>
            <person name="Pitluck S."/>
            <person name="Chertkov O."/>
            <person name="Misra M."/>
            <person name="Detter J.C."/>
            <person name="Han C."/>
            <person name="Tapia R."/>
            <person name="Land M."/>
            <person name="Hauser L."/>
            <person name="Jeffries C."/>
            <person name="Kyrpides N."/>
            <person name="Ivanova N."/>
            <person name="Mikhailova N."/>
            <person name="Wang A."/>
            <person name="Mouttaki H."/>
            <person name="He Z."/>
            <person name="Zhou J."/>
            <person name="Hemme C.L."/>
            <person name="Woyke T."/>
        </authorList>
    </citation>
    <scope>NUCLEOTIDE SEQUENCE [LARGE SCALE GENOMIC DNA]</scope>
    <source>
        <strain evidence="4">DSM 18485 / JCM 12961 / CGMCC 1.5033 / YUAN-3</strain>
    </source>
</reference>
<dbReference type="KEGG" id="eha:Ethha_0994"/>
<accession>E6U447</accession>
<evidence type="ECO:0000313" key="3">
    <source>
        <dbReference type="EMBL" id="ADU26547.1"/>
    </source>
</evidence>
<feature type="chain" id="PRO_5030168377" evidence="2">
    <location>
        <begin position="33"/>
        <end position="111"/>
    </location>
</feature>
<protein>
    <submittedName>
        <fullName evidence="3">Uncharacterized protein</fullName>
    </submittedName>
</protein>
<dbReference type="AlphaFoldDB" id="E6U447"/>
<organism evidence="3 4">
    <name type="scientific">Ethanoligenens harbinense (strain DSM 18485 / JCM 12961 / CGMCC 1.5033 / YUAN-3)</name>
    <dbReference type="NCBI Taxonomy" id="663278"/>
    <lineage>
        <taxon>Bacteria</taxon>
        <taxon>Bacillati</taxon>
        <taxon>Bacillota</taxon>
        <taxon>Clostridia</taxon>
        <taxon>Eubacteriales</taxon>
        <taxon>Oscillospiraceae</taxon>
        <taxon>Ethanoligenens</taxon>
    </lineage>
</organism>
<dbReference type="Proteomes" id="UP000001551">
    <property type="component" value="Chromosome"/>
</dbReference>
<keyword evidence="1" id="KW-1133">Transmembrane helix</keyword>
<gene>
    <name evidence="3" type="ordered locus">Ethha_0994</name>
</gene>
<evidence type="ECO:0000313" key="4">
    <source>
        <dbReference type="Proteomes" id="UP000001551"/>
    </source>
</evidence>
<dbReference type="HOGENOM" id="CLU_2154556_0_0_9"/>
<dbReference type="STRING" id="663278.Ethha_0994"/>
<keyword evidence="2" id="KW-0732">Signal</keyword>
<evidence type="ECO:0000256" key="1">
    <source>
        <dbReference type="SAM" id="Phobius"/>
    </source>
</evidence>
<name>E6U447_ETHHY</name>
<proteinExistence type="predicted"/>
<dbReference type="EMBL" id="CP002400">
    <property type="protein sequence ID" value="ADU26547.1"/>
    <property type="molecule type" value="Genomic_DNA"/>
</dbReference>
<keyword evidence="1" id="KW-0472">Membrane</keyword>
<keyword evidence="4" id="KW-1185">Reference proteome</keyword>
<dbReference type="RefSeq" id="WP_013484908.1">
    <property type="nucleotide sequence ID" value="NC_014828.1"/>
</dbReference>
<keyword evidence="1" id="KW-0812">Transmembrane</keyword>
<feature type="signal peptide" evidence="2">
    <location>
        <begin position="1"/>
        <end position="32"/>
    </location>
</feature>